<dbReference type="EMBL" id="CAESGF010000016">
    <property type="protein sequence ID" value="CAB4364652.1"/>
    <property type="molecule type" value="Genomic_DNA"/>
</dbReference>
<proteinExistence type="predicted"/>
<evidence type="ECO:0000313" key="4">
    <source>
        <dbReference type="EMBL" id="CAB4824868.1"/>
    </source>
</evidence>
<gene>
    <name evidence="3" type="ORF">UFOPK2656_02491</name>
    <name evidence="4" type="ORF">UFOPK3099_01612</name>
    <name evidence="5" type="ORF">UFOPK3267_00261</name>
    <name evidence="6" type="ORF">UFOPK3651_02242</name>
    <name evidence="7" type="ORF">UFOPK3931_00999</name>
    <name evidence="2" type="ORF">UFOPK4189_02410</name>
</gene>
<evidence type="ECO:0000313" key="7">
    <source>
        <dbReference type="EMBL" id="CAB4984081.1"/>
    </source>
</evidence>
<keyword evidence="1" id="KW-1133">Transmembrane helix</keyword>
<dbReference type="EMBL" id="CAEZYF010000018">
    <property type="protein sequence ID" value="CAB4735335.1"/>
    <property type="molecule type" value="Genomic_DNA"/>
</dbReference>
<feature type="transmembrane region" description="Helical" evidence="1">
    <location>
        <begin position="6"/>
        <end position="23"/>
    </location>
</feature>
<evidence type="ECO:0000256" key="1">
    <source>
        <dbReference type="SAM" id="Phobius"/>
    </source>
</evidence>
<keyword evidence="1" id="KW-0812">Transmembrane</keyword>
<organism evidence="7">
    <name type="scientific">freshwater metagenome</name>
    <dbReference type="NCBI Taxonomy" id="449393"/>
    <lineage>
        <taxon>unclassified sequences</taxon>
        <taxon>metagenomes</taxon>
        <taxon>ecological metagenomes</taxon>
    </lineage>
</organism>
<evidence type="ECO:0000313" key="6">
    <source>
        <dbReference type="EMBL" id="CAB4942068.1"/>
    </source>
</evidence>
<dbReference type="Pfam" id="PF11255">
    <property type="entry name" value="DUF3054"/>
    <property type="match status" value="1"/>
</dbReference>
<dbReference type="AlphaFoldDB" id="A0A6J7MT04"/>
<dbReference type="EMBL" id="CAFBOL010000019">
    <property type="protein sequence ID" value="CAB4984081.1"/>
    <property type="molecule type" value="Genomic_DNA"/>
</dbReference>
<dbReference type="EMBL" id="CAFBIY010000008">
    <property type="protein sequence ID" value="CAB4846549.1"/>
    <property type="molecule type" value="Genomic_DNA"/>
</dbReference>
<dbReference type="EMBL" id="CAFBMT010000013">
    <property type="protein sequence ID" value="CAB4942068.1"/>
    <property type="molecule type" value="Genomic_DNA"/>
</dbReference>
<evidence type="ECO:0000313" key="3">
    <source>
        <dbReference type="EMBL" id="CAB4735335.1"/>
    </source>
</evidence>
<dbReference type="EMBL" id="CAFAAV010000123">
    <property type="protein sequence ID" value="CAB4824868.1"/>
    <property type="molecule type" value="Genomic_DNA"/>
</dbReference>
<accession>A0A6J7MT04</accession>
<reference evidence="7" key="1">
    <citation type="submission" date="2020-05" db="EMBL/GenBank/DDBJ databases">
        <authorList>
            <person name="Chiriac C."/>
            <person name="Salcher M."/>
            <person name="Ghai R."/>
            <person name="Kavagutti S V."/>
        </authorList>
    </citation>
    <scope>NUCLEOTIDE SEQUENCE</scope>
</reference>
<dbReference type="InterPro" id="IPR021414">
    <property type="entry name" value="DUF3054"/>
</dbReference>
<feature type="transmembrane region" description="Helical" evidence="1">
    <location>
        <begin position="93"/>
        <end position="112"/>
    </location>
</feature>
<feature type="transmembrane region" description="Helical" evidence="1">
    <location>
        <begin position="63"/>
        <end position="81"/>
    </location>
</feature>
<protein>
    <submittedName>
        <fullName evidence="7">Unannotated protein</fullName>
    </submittedName>
</protein>
<keyword evidence="1" id="KW-0472">Membrane</keyword>
<name>A0A6J7MT04_9ZZZZ</name>
<sequence>MKRSTLWAAGADGLAVVAFVLIGRSSHHEDAGAAAAVGVMLPFLVGLILAWIVTRAWRGPLPAFPTGATIWVVTAAAGLLLRRFAWQRSTALAFVIVGSVFLLLALVGWRLLAEWVRERRTG</sequence>
<evidence type="ECO:0000313" key="5">
    <source>
        <dbReference type="EMBL" id="CAB4846549.1"/>
    </source>
</evidence>
<evidence type="ECO:0000313" key="2">
    <source>
        <dbReference type="EMBL" id="CAB4364652.1"/>
    </source>
</evidence>
<feature type="transmembrane region" description="Helical" evidence="1">
    <location>
        <begin position="35"/>
        <end position="57"/>
    </location>
</feature>